<evidence type="ECO:0008006" key="3">
    <source>
        <dbReference type="Google" id="ProtNLM"/>
    </source>
</evidence>
<evidence type="ECO:0000256" key="1">
    <source>
        <dbReference type="SAM" id="Phobius"/>
    </source>
</evidence>
<dbReference type="Gene3D" id="1.10.30.50">
    <property type="match status" value="1"/>
</dbReference>
<proteinExistence type="predicted"/>
<keyword evidence="1" id="KW-0472">Membrane</keyword>
<reference evidence="2" key="1">
    <citation type="journal article" date="2020" name="Nature">
        <title>Giant virus diversity and host interactions through global metagenomics.</title>
        <authorList>
            <person name="Schulz F."/>
            <person name="Roux S."/>
            <person name="Paez-Espino D."/>
            <person name="Jungbluth S."/>
            <person name="Walsh D.A."/>
            <person name="Denef V.J."/>
            <person name="McMahon K.D."/>
            <person name="Konstantinidis K.T."/>
            <person name="Eloe-Fadrosh E.A."/>
            <person name="Kyrpides N.C."/>
            <person name="Woyke T."/>
        </authorList>
    </citation>
    <scope>NUCLEOTIDE SEQUENCE</scope>
    <source>
        <strain evidence="2">GVMAG-S-ERX555907-94</strain>
    </source>
</reference>
<feature type="transmembrane region" description="Helical" evidence="1">
    <location>
        <begin position="30"/>
        <end position="48"/>
    </location>
</feature>
<evidence type="ECO:0000313" key="2">
    <source>
        <dbReference type="EMBL" id="QHU23252.1"/>
    </source>
</evidence>
<sequence length="139" mass="16664">MNALITLGIIITIYYQINKRYTSFSDQSNLYFGVFTTMYLVIYYLMIYEREFIYRVFANIKKTDDNPLYGLDNYTYKDDKNLMLKNNLAEKQNWRCMHCQNNLSELELYDYSIQYIVPLEYNGSNDISNLGVKCHHCFN</sequence>
<dbReference type="EMBL" id="MN741026">
    <property type="protein sequence ID" value="QHU23252.1"/>
    <property type="molecule type" value="Genomic_DNA"/>
</dbReference>
<accession>A0A6C0KZ35</accession>
<keyword evidence="1" id="KW-1133">Transmembrane helix</keyword>
<keyword evidence="1" id="KW-0812">Transmembrane</keyword>
<name>A0A6C0KZ35_9ZZZZ</name>
<organism evidence="2">
    <name type="scientific">viral metagenome</name>
    <dbReference type="NCBI Taxonomy" id="1070528"/>
    <lineage>
        <taxon>unclassified sequences</taxon>
        <taxon>metagenomes</taxon>
        <taxon>organismal metagenomes</taxon>
    </lineage>
</organism>
<dbReference type="AlphaFoldDB" id="A0A6C0KZ35"/>
<protein>
    <recommendedName>
        <fullName evidence="3">HNH nuclease domain-containing protein</fullName>
    </recommendedName>
</protein>